<dbReference type="Proteomes" id="UP000309673">
    <property type="component" value="Unassembled WGS sequence"/>
</dbReference>
<evidence type="ECO:0000313" key="1">
    <source>
        <dbReference type="EMBL" id="TJY40752.1"/>
    </source>
</evidence>
<keyword evidence="2" id="KW-1185">Reference proteome</keyword>
<gene>
    <name evidence="1" type="ORF">E5161_16530</name>
</gene>
<comment type="caution">
    <text evidence="1">The sequence shown here is derived from an EMBL/GenBank/DDBJ whole genome shotgun (WGS) entry which is preliminary data.</text>
</comment>
<dbReference type="OrthoDB" id="2085824at2"/>
<dbReference type="EMBL" id="SUPK01000008">
    <property type="protein sequence ID" value="TJY40752.1"/>
    <property type="molecule type" value="Genomic_DNA"/>
</dbReference>
<evidence type="ECO:0000313" key="2">
    <source>
        <dbReference type="Proteomes" id="UP000309673"/>
    </source>
</evidence>
<sequence>MTIRYTRAYDRILDDLSNALATIPKFYEAFEMNDTDWNELDDNEKDVCIRTLADDVFYLLGAEPSAAVSTGSAEYDAGHGVIKVTAGPQLVHVVSLRE</sequence>
<organism evidence="1 2">
    <name type="scientific">Cohnella pontilimi</name>
    <dbReference type="NCBI Taxonomy" id="2564100"/>
    <lineage>
        <taxon>Bacteria</taxon>
        <taxon>Bacillati</taxon>
        <taxon>Bacillota</taxon>
        <taxon>Bacilli</taxon>
        <taxon>Bacillales</taxon>
        <taxon>Paenibacillaceae</taxon>
        <taxon>Cohnella</taxon>
    </lineage>
</organism>
<protein>
    <submittedName>
        <fullName evidence="1">Uncharacterized protein</fullName>
    </submittedName>
</protein>
<name>A0A4U0FC04_9BACL</name>
<reference evidence="1 2" key="1">
    <citation type="submission" date="2019-04" db="EMBL/GenBank/DDBJ databases">
        <title>Cohnella sp. nov., isolated from soil.</title>
        <authorList>
            <person name="Kim W."/>
        </authorList>
    </citation>
    <scope>NUCLEOTIDE SEQUENCE [LARGE SCALE GENOMIC DNA]</scope>
    <source>
        <strain evidence="1 2">CAU 1483</strain>
    </source>
</reference>
<accession>A0A4U0FC04</accession>
<dbReference type="RefSeq" id="WP_136778942.1">
    <property type="nucleotide sequence ID" value="NZ_SUPK01000008.1"/>
</dbReference>
<dbReference type="AlphaFoldDB" id="A0A4U0FC04"/>
<proteinExistence type="predicted"/>